<sequence>MISAEILMKYIGQKVKDPYGRDFGYIVHVYTEVDGSVTGIEVAQGNSFNTIDPSRIKIDGDNIVVLPDWKAEAIKTLTYMEKIRKRQRALEELYAKQEIPKSTYDDMKRKLDTEMVKIRDDYTKIKNKLKQRLNDVEDQLTQIDKAMIAVKMSYIAAEMSESSYKNSIEILRQAKDSYTMEKDDIRKTLDKLDLLDKEGLDLKTPTPISNTSDQSNKNDQNKSDIPMPIPVKVINTL</sequence>
<feature type="region of interest" description="Disordered" evidence="2">
    <location>
        <begin position="200"/>
        <end position="229"/>
    </location>
</feature>
<dbReference type="NCBIfam" id="NF041007">
    <property type="entry name" value="cell_div_CdvA"/>
    <property type="match status" value="1"/>
</dbReference>
<reference evidence="4 5" key="1">
    <citation type="journal article" date="2015" name="Appl. Environ. Microbiol.">
        <title>Nanoarchaeota, Their Sulfolobales Host, and Nanoarchaeota Virus Distribution across Yellowstone National Park Hot Springs.</title>
        <authorList>
            <person name="Munson-McGee J.H."/>
            <person name="Field E.K."/>
            <person name="Bateson M."/>
            <person name="Rooney C."/>
            <person name="Stepanauskas R."/>
            <person name="Young M.J."/>
        </authorList>
    </citation>
    <scope>NUCLEOTIDE SEQUENCE [LARGE SCALE GENOMIC DNA]</scope>
    <source>
        <strain evidence="4">SCGC AC-742_N10</strain>
    </source>
</reference>
<dbReference type="InterPro" id="IPR053653">
    <property type="entry name" value="Cell_Div_Membrane-Interact"/>
</dbReference>
<dbReference type="EMBL" id="QEFD01000128">
    <property type="protein sequence ID" value="PVU75942.1"/>
    <property type="molecule type" value="Genomic_DNA"/>
</dbReference>
<dbReference type="AlphaFoldDB" id="A0A2T9X7E2"/>
<evidence type="ECO:0000313" key="4">
    <source>
        <dbReference type="EMBL" id="PVU75942.1"/>
    </source>
</evidence>
<keyword evidence="4" id="KW-0132">Cell division</keyword>
<feature type="domain" description="CdvA-like coiled-coil" evidence="3">
    <location>
        <begin position="85"/>
        <end position="206"/>
    </location>
</feature>
<comment type="caution">
    <text evidence="4">The sequence shown here is derived from an EMBL/GenBank/DDBJ whole genome shotgun (WGS) entry which is preliminary data.</text>
</comment>
<protein>
    <submittedName>
        <fullName evidence="4">Cell division protein</fullName>
    </submittedName>
</protein>
<evidence type="ECO:0000313" key="5">
    <source>
        <dbReference type="Proteomes" id="UP000245638"/>
    </source>
</evidence>
<gene>
    <name evidence="4" type="ORF">DDW13_04170</name>
</gene>
<accession>A0A2T9X7E2</accession>
<evidence type="ECO:0000259" key="3">
    <source>
        <dbReference type="Pfam" id="PF18822"/>
    </source>
</evidence>
<organism evidence="4 5">
    <name type="scientific">Acidianus hospitalis</name>
    <dbReference type="NCBI Taxonomy" id="563177"/>
    <lineage>
        <taxon>Archaea</taxon>
        <taxon>Thermoproteota</taxon>
        <taxon>Thermoprotei</taxon>
        <taxon>Sulfolobales</taxon>
        <taxon>Sulfolobaceae</taxon>
        <taxon>Acidianus</taxon>
    </lineage>
</organism>
<keyword evidence="1" id="KW-0175">Coiled coil</keyword>
<dbReference type="GO" id="GO:0051301">
    <property type="term" value="P:cell division"/>
    <property type="evidence" value="ECO:0007669"/>
    <property type="project" value="UniProtKB-KW"/>
</dbReference>
<feature type="compositionally biased region" description="Polar residues" evidence="2">
    <location>
        <begin position="206"/>
        <end position="218"/>
    </location>
</feature>
<evidence type="ECO:0000256" key="2">
    <source>
        <dbReference type="SAM" id="MobiDB-lite"/>
    </source>
</evidence>
<evidence type="ECO:0000256" key="1">
    <source>
        <dbReference type="SAM" id="Coils"/>
    </source>
</evidence>
<dbReference type="Proteomes" id="UP000245638">
    <property type="component" value="Unassembled WGS sequence"/>
</dbReference>
<dbReference type="InterPro" id="IPR041461">
    <property type="entry name" value="CdvA_CC"/>
</dbReference>
<feature type="coiled-coil region" evidence="1">
    <location>
        <begin position="119"/>
        <end position="146"/>
    </location>
</feature>
<dbReference type="Pfam" id="PF18822">
    <property type="entry name" value="CdvA"/>
    <property type="match status" value="1"/>
</dbReference>
<name>A0A2T9X7E2_9CREN</name>
<proteinExistence type="predicted"/>
<keyword evidence="4" id="KW-0131">Cell cycle</keyword>
<dbReference type="OMA" id="MIAVKMS"/>